<dbReference type="Proteomes" id="UP001271007">
    <property type="component" value="Unassembled WGS sequence"/>
</dbReference>
<keyword evidence="2" id="KW-1185">Reference proteome</keyword>
<dbReference type="AlphaFoldDB" id="A0AAJ0D6K5"/>
<accession>A0AAJ0D6K5</accession>
<reference evidence="1" key="1">
    <citation type="submission" date="2023-04" db="EMBL/GenBank/DDBJ databases">
        <title>Black Yeasts Isolated from many extreme environments.</title>
        <authorList>
            <person name="Coleine C."/>
            <person name="Stajich J.E."/>
            <person name="Selbmann L."/>
        </authorList>
    </citation>
    <scope>NUCLEOTIDE SEQUENCE</scope>
    <source>
        <strain evidence="1">CCFEE 5312</strain>
    </source>
</reference>
<sequence>MASLLSLPVELLDRIIDLVVLNARKPPVDVPAARTNRWKDEDLSAYSQGVRVLLTWPEGPRHVRYEHKTSANATGLLLTNRQFHKPTQDAITRLFPNGISYVLDVLNVNDKELWPTWLYVPVVAKHLASVQVNLRFFEHVEPCDGFTFNAASPSNDDLRWCYWSMLERILRCGLDHPPPTLRGSPYRGHAIESIESISIDITAGVPLD</sequence>
<evidence type="ECO:0000313" key="1">
    <source>
        <dbReference type="EMBL" id="KAK3047292.1"/>
    </source>
</evidence>
<protein>
    <submittedName>
        <fullName evidence="1">Uncharacterized protein</fullName>
    </submittedName>
</protein>
<proteinExistence type="predicted"/>
<evidence type="ECO:0000313" key="2">
    <source>
        <dbReference type="Proteomes" id="UP001271007"/>
    </source>
</evidence>
<organism evidence="1 2">
    <name type="scientific">Extremus antarcticus</name>
    <dbReference type="NCBI Taxonomy" id="702011"/>
    <lineage>
        <taxon>Eukaryota</taxon>
        <taxon>Fungi</taxon>
        <taxon>Dikarya</taxon>
        <taxon>Ascomycota</taxon>
        <taxon>Pezizomycotina</taxon>
        <taxon>Dothideomycetes</taxon>
        <taxon>Dothideomycetidae</taxon>
        <taxon>Mycosphaerellales</taxon>
        <taxon>Extremaceae</taxon>
        <taxon>Extremus</taxon>
    </lineage>
</organism>
<gene>
    <name evidence="1" type="ORF">LTR09_011282</name>
</gene>
<name>A0AAJ0D6K5_9PEZI</name>
<dbReference type="EMBL" id="JAWDJX010000064">
    <property type="protein sequence ID" value="KAK3047292.1"/>
    <property type="molecule type" value="Genomic_DNA"/>
</dbReference>
<comment type="caution">
    <text evidence="1">The sequence shown here is derived from an EMBL/GenBank/DDBJ whole genome shotgun (WGS) entry which is preliminary data.</text>
</comment>